<dbReference type="GO" id="GO:0016740">
    <property type="term" value="F:transferase activity"/>
    <property type="evidence" value="ECO:0007669"/>
    <property type="project" value="UniProtKB-KW"/>
</dbReference>
<dbReference type="EMBL" id="JBHSOF010000012">
    <property type="protein sequence ID" value="MFC5663735.1"/>
    <property type="molecule type" value="Genomic_DNA"/>
</dbReference>
<protein>
    <submittedName>
        <fullName evidence="2">Aminoglycoside phosphotransferase family protein</fullName>
        <ecNumber evidence="2">2.7.1.-</ecNumber>
    </submittedName>
</protein>
<evidence type="ECO:0000259" key="1">
    <source>
        <dbReference type="Pfam" id="PF01636"/>
    </source>
</evidence>
<dbReference type="Gene3D" id="3.90.1200.10">
    <property type="match status" value="1"/>
</dbReference>
<dbReference type="InterPro" id="IPR002575">
    <property type="entry name" value="Aminoglycoside_PTrfase"/>
</dbReference>
<name>A0ABW0WZN3_9ACTN</name>
<dbReference type="Pfam" id="PF01636">
    <property type="entry name" value="APH"/>
    <property type="match status" value="1"/>
</dbReference>
<dbReference type="RefSeq" id="WP_380225410.1">
    <property type="nucleotide sequence ID" value="NZ_JBHSOF010000012.1"/>
</dbReference>
<evidence type="ECO:0000313" key="2">
    <source>
        <dbReference type="EMBL" id="MFC5663735.1"/>
    </source>
</evidence>
<dbReference type="SUPFAM" id="SSF56112">
    <property type="entry name" value="Protein kinase-like (PK-like)"/>
    <property type="match status" value="1"/>
</dbReference>
<dbReference type="EC" id="2.7.1.-" evidence="2"/>
<organism evidence="2 3">
    <name type="scientific">Kitasatospora misakiensis</name>
    <dbReference type="NCBI Taxonomy" id="67330"/>
    <lineage>
        <taxon>Bacteria</taxon>
        <taxon>Bacillati</taxon>
        <taxon>Actinomycetota</taxon>
        <taxon>Actinomycetes</taxon>
        <taxon>Kitasatosporales</taxon>
        <taxon>Streptomycetaceae</taxon>
        <taxon>Kitasatospora</taxon>
    </lineage>
</organism>
<comment type="caution">
    <text evidence="2">The sequence shown here is derived from an EMBL/GenBank/DDBJ whole genome shotgun (WGS) entry which is preliminary data.</text>
</comment>
<reference evidence="3" key="1">
    <citation type="journal article" date="2019" name="Int. J. Syst. Evol. Microbiol.">
        <title>The Global Catalogue of Microorganisms (GCM) 10K type strain sequencing project: providing services to taxonomists for standard genome sequencing and annotation.</title>
        <authorList>
            <consortium name="The Broad Institute Genomics Platform"/>
            <consortium name="The Broad Institute Genome Sequencing Center for Infectious Disease"/>
            <person name="Wu L."/>
            <person name="Ma J."/>
        </authorList>
    </citation>
    <scope>NUCLEOTIDE SEQUENCE [LARGE SCALE GENOMIC DNA]</scope>
    <source>
        <strain evidence="3">CGMCC 4.1437</strain>
    </source>
</reference>
<gene>
    <name evidence="2" type="ORF">ACFP3U_12155</name>
</gene>
<proteinExistence type="predicted"/>
<accession>A0ABW0WZN3</accession>
<keyword evidence="2" id="KW-0808">Transferase</keyword>
<dbReference type="InterPro" id="IPR011009">
    <property type="entry name" value="Kinase-like_dom_sf"/>
</dbReference>
<feature type="domain" description="Aminoglycoside phosphotransferase" evidence="1">
    <location>
        <begin position="145"/>
        <end position="352"/>
    </location>
</feature>
<sequence>MDQGSGRTVGVHLTHDGEYLGPVGPFEVAVPWWSSVGAVTERVAAETGVPVAVVRLVGVTGGAGGRDGHAVYHVEALERPADAAPRPAGPEVDALLGPAERRAGWATPAGLRAALDWAGRVLAAAGRPVTGQAEQVRTWNLSGVFRLPTAAGPVWLKVINPAFNVAEAEAIALFGAAAPALVPTVLAADPAHGRVLLDEVPGEDCWGPSAEEVAAVVPGLVAAQSVHAADGRADAAGLPDRTPRAVAAAVPGLLDRLAAAAELTGEELAAARALAAGLPALVEELAACGLPETVVHGDFHPGNWRGDGSGVVVIDFADACLGHPVTDGLRPRGFVDGERWAQVAEEWARAWRERVPGCDPERALELAGPLVHLGQALRYQQFLDHIEDTERPYHEGDPVDEVRQALAASG</sequence>
<evidence type="ECO:0000313" key="3">
    <source>
        <dbReference type="Proteomes" id="UP001595975"/>
    </source>
</evidence>
<dbReference type="Proteomes" id="UP001595975">
    <property type="component" value="Unassembled WGS sequence"/>
</dbReference>
<keyword evidence="3" id="KW-1185">Reference proteome</keyword>